<feature type="region of interest" description="Disordered" evidence="1">
    <location>
        <begin position="59"/>
        <end position="79"/>
    </location>
</feature>
<keyword evidence="3" id="KW-1185">Reference proteome</keyword>
<feature type="region of interest" description="Disordered" evidence="1">
    <location>
        <begin position="1"/>
        <end position="22"/>
    </location>
</feature>
<comment type="caution">
    <text evidence="2">The sequence shown here is derived from an EMBL/GenBank/DDBJ whole genome shotgun (WGS) entry which is preliminary data.</text>
</comment>
<feature type="non-terminal residue" evidence="2">
    <location>
        <position position="1"/>
    </location>
</feature>
<evidence type="ECO:0000313" key="2">
    <source>
        <dbReference type="EMBL" id="CAG8805656.1"/>
    </source>
</evidence>
<accession>A0ABN7VZE2</accession>
<name>A0ABN7VZE2_GIGMA</name>
<gene>
    <name evidence="2" type="ORF">GMARGA_LOCUS24139</name>
</gene>
<proteinExistence type="predicted"/>
<reference evidence="2 3" key="1">
    <citation type="submission" date="2021-06" db="EMBL/GenBank/DDBJ databases">
        <authorList>
            <person name="Kallberg Y."/>
            <person name="Tangrot J."/>
            <person name="Rosling A."/>
        </authorList>
    </citation>
    <scope>NUCLEOTIDE SEQUENCE [LARGE SCALE GENOMIC DNA]</scope>
    <source>
        <strain evidence="2 3">120-4 pot B 10/14</strain>
    </source>
</reference>
<organism evidence="2 3">
    <name type="scientific">Gigaspora margarita</name>
    <dbReference type="NCBI Taxonomy" id="4874"/>
    <lineage>
        <taxon>Eukaryota</taxon>
        <taxon>Fungi</taxon>
        <taxon>Fungi incertae sedis</taxon>
        <taxon>Mucoromycota</taxon>
        <taxon>Glomeromycotina</taxon>
        <taxon>Glomeromycetes</taxon>
        <taxon>Diversisporales</taxon>
        <taxon>Gigasporaceae</taxon>
        <taxon>Gigaspora</taxon>
    </lineage>
</organism>
<evidence type="ECO:0000313" key="3">
    <source>
        <dbReference type="Proteomes" id="UP000789901"/>
    </source>
</evidence>
<sequence>NNSTIIQPLEATKTTQELPKSTNNSELLLDMALQLDQIEEQDTTRGFIEINTQAHKEHKQRKANLISTKGNKEQETTEQITHYAPTQLLNLLTWE</sequence>
<dbReference type="EMBL" id="CAJVQB010025126">
    <property type="protein sequence ID" value="CAG8805656.1"/>
    <property type="molecule type" value="Genomic_DNA"/>
</dbReference>
<evidence type="ECO:0000256" key="1">
    <source>
        <dbReference type="SAM" id="MobiDB-lite"/>
    </source>
</evidence>
<dbReference type="Proteomes" id="UP000789901">
    <property type="component" value="Unassembled WGS sequence"/>
</dbReference>
<protein>
    <submittedName>
        <fullName evidence="2">22109_t:CDS:1</fullName>
    </submittedName>
</protein>